<dbReference type="GO" id="GO:0010227">
    <property type="term" value="P:floral organ abscission"/>
    <property type="evidence" value="ECO:0007669"/>
    <property type="project" value="InterPro"/>
</dbReference>
<evidence type="ECO:0000313" key="6">
    <source>
        <dbReference type="Proteomes" id="UP000091857"/>
    </source>
</evidence>
<feature type="signal peptide" evidence="4">
    <location>
        <begin position="1"/>
        <end position="31"/>
    </location>
</feature>
<proteinExistence type="predicted"/>
<evidence type="ECO:0000256" key="3">
    <source>
        <dbReference type="ARBA" id="ARBA00022729"/>
    </source>
</evidence>
<gene>
    <name evidence="5" type="ORF">MANES_06G074200v8</name>
</gene>
<comment type="subcellular location">
    <subcellularLocation>
        <location evidence="1">Secreted</location>
        <location evidence="1">Extracellular space</location>
    </subcellularLocation>
</comment>
<keyword evidence="6" id="KW-1185">Reference proteome</keyword>
<dbReference type="OMA" id="HLPCKAF"/>
<dbReference type="InterPro" id="IPR039639">
    <property type="entry name" value="IDA-like"/>
</dbReference>
<keyword evidence="3 4" id="KW-0732">Signal</keyword>
<sequence length="92" mass="10389">MASSSAFPSRCLSCNIIYLLFLLSLVATSSARPGITLTVDKRVFIQRENMKPAHRRLYETSFLYRSQMFNFLPKGVPIPPSGPSKRHNSVEN</sequence>
<comment type="caution">
    <text evidence="5">The sequence shown here is derived from an EMBL/GenBank/DDBJ whole genome shotgun (WGS) entry which is preliminary data.</text>
</comment>
<keyword evidence="2" id="KW-0964">Secreted</keyword>
<evidence type="ECO:0000256" key="4">
    <source>
        <dbReference type="SAM" id="SignalP"/>
    </source>
</evidence>
<dbReference type="PANTHER" id="PTHR33599:SF20">
    <property type="entry name" value="PROTEIN IDA"/>
    <property type="match status" value="1"/>
</dbReference>
<evidence type="ECO:0000313" key="5">
    <source>
        <dbReference type="EMBL" id="OAY47370.1"/>
    </source>
</evidence>
<dbReference type="GO" id="GO:0005576">
    <property type="term" value="C:extracellular region"/>
    <property type="evidence" value="ECO:0007669"/>
    <property type="project" value="UniProtKB-SubCell"/>
</dbReference>
<dbReference type="Proteomes" id="UP000091857">
    <property type="component" value="Chromosome 6"/>
</dbReference>
<feature type="chain" id="PRO_5012112769" evidence="4">
    <location>
        <begin position="32"/>
        <end position="92"/>
    </location>
</feature>
<reference evidence="6" key="1">
    <citation type="journal article" date="2016" name="Nat. Biotechnol.">
        <title>Sequencing wild and cultivated cassava and related species reveals extensive interspecific hybridization and genetic diversity.</title>
        <authorList>
            <person name="Bredeson J.V."/>
            <person name="Lyons J.B."/>
            <person name="Prochnik S.E."/>
            <person name="Wu G.A."/>
            <person name="Ha C.M."/>
            <person name="Edsinger-Gonzales E."/>
            <person name="Grimwood J."/>
            <person name="Schmutz J."/>
            <person name="Rabbi I.Y."/>
            <person name="Egesi C."/>
            <person name="Nauluvula P."/>
            <person name="Lebot V."/>
            <person name="Ndunguru J."/>
            <person name="Mkamilo G."/>
            <person name="Bart R.S."/>
            <person name="Setter T.L."/>
            <person name="Gleadow R.M."/>
            <person name="Kulakow P."/>
            <person name="Ferguson M.E."/>
            <person name="Rounsley S."/>
            <person name="Rokhsar D.S."/>
        </authorList>
    </citation>
    <scope>NUCLEOTIDE SEQUENCE [LARGE SCALE GENOMIC DNA]</scope>
    <source>
        <strain evidence="6">cv. AM560-2</strain>
    </source>
</reference>
<dbReference type="EMBL" id="CM004392">
    <property type="protein sequence ID" value="OAY47370.1"/>
    <property type="molecule type" value="Genomic_DNA"/>
</dbReference>
<evidence type="ECO:0000256" key="1">
    <source>
        <dbReference type="ARBA" id="ARBA00004239"/>
    </source>
</evidence>
<dbReference type="Gramene" id="Manes.06G074200.1.v8.1">
    <property type="protein sequence ID" value="Manes.06G074200.1.v8.1.CDS.1"/>
    <property type="gene ID" value="Manes.06G074200.v8.1"/>
</dbReference>
<dbReference type="AlphaFoldDB" id="A0A2C9VNV6"/>
<evidence type="ECO:0000256" key="2">
    <source>
        <dbReference type="ARBA" id="ARBA00022525"/>
    </source>
</evidence>
<organism evidence="5 6">
    <name type="scientific">Manihot esculenta</name>
    <name type="common">Cassava</name>
    <name type="synonym">Jatropha manihot</name>
    <dbReference type="NCBI Taxonomy" id="3983"/>
    <lineage>
        <taxon>Eukaryota</taxon>
        <taxon>Viridiplantae</taxon>
        <taxon>Streptophyta</taxon>
        <taxon>Embryophyta</taxon>
        <taxon>Tracheophyta</taxon>
        <taxon>Spermatophyta</taxon>
        <taxon>Magnoliopsida</taxon>
        <taxon>eudicotyledons</taxon>
        <taxon>Gunneridae</taxon>
        <taxon>Pentapetalae</taxon>
        <taxon>rosids</taxon>
        <taxon>fabids</taxon>
        <taxon>Malpighiales</taxon>
        <taxon>Euphorbiaceae</taxon>
        <taxon>Crotonoideae</taxon>
        <taxon>Manihoteae</taxon>
        <taxon>Manihot</taxon>
    </lineage>
</organism>
<name>A0A2C9VNV6_MANES</name>
<protein>
    <submittedName>
        <fullName evidence="5">Uncharacterized protein</fullName>
    </submittedName>
</protein>
<dbReference type="PANTHER" id="PTHR33599">
    <property type="entry name" value="PROTEIN IDA-LIKE 5"/>
    <property type="match status" value="1"/>
</dbReference>
<accession>A0A2C9VNV6</accession>